<dbReference type="Gene3D" id="1.10.1220.10">
    <property type="entry name" value="Met repressor-like"/>
    <property type="match status" value="1"/>
</dbReference>
<comment type="caution">
    <text evidence="1">The sequence shown here is derived from an EMBL/GenBank/DDBJ whole genome shotgun (WGS) entry which is preliminary data.</text>
</comment>
<protein>
    <submittedName>
        <fullName evidence="1">RelB antitoxin family protein</fullName>
    </submittedName>
</protein>
<keyword evidence="2" id="KW-1185">Reference proteome</keyword>
<gene>
    <name evidence="1" type="ORF">IV60_GL001357</name>
</gene>
<dbReference type="RefSeq" id="WP_003150032.1">
    <property type="nucleotide sequence ID" value="NZ_CAUUKP010000012.1"/>
</dbReference>
<evidence type="ECO:0000313" key="2">
    <source>
        <dbReference type="Proteomes" id="UP000051927"/>
    </source>
</evidence>
<reference evidence="1 2" key="1">
    <citation type="journal article" date="2015" name="Genome Announc.">
        <title>Expanding the biotechnology potential of lactobacilli through comparative genomics of 213 strains and associated genera.</title>
        <authorList>
            <person name="Sun Z."/>
            <person name="Harris H.M."/>
            <person name="McCann A."/>
            <person name="Guo C."/>
            <person name="Argimon S."/>
            <person name="Zhang W."/>
            <person name="Yang X."/>
            <person name="Jeffery I.B."/>
            <person name="Cooney J.C."/>
            <person name="Kagawa T.F."/>
            <person name="Liu W."/>
            <person name="Song Y."/>
            <person name="Salvetti E."/>
            <person name="Wrobel A."/>
            <person name="Rasinkangas P."/>
            <person name="Parkhill J."/>
            <person name="Rea M.C."/>
            <person name="O'Sullivan O."/>
            <person name="Ritari J."/>
            <person name="Douillard F.P."/>
            <person name="Paul Ross R."/>
            <person name="Yang R."/>
            <person name="Briner A.E."/>
            <person name="Felis G.E."/>
            <person name="de Vos W.M."/>
            <person name="Barrangou R."/>
            <person name="Klaenhammer T.R."/>
            <person name="Caufield P.W."/>
            <person name="Cui Y."/>
            <person name="Zhang H."/>
            <person name="O'Toole P.W."/>
        </authorList>
    </citation>
    <scope>NUCLEOTIDE SEQUENCE [LARGE SCALE GENOMIC DNA]</scope>
    <source>
        <strain evidence="1 2">DSM 7090</strain>
    </source>
</reference>
<proteinExistence type="predicted"/>
<accession>A0ABR5Q0C2</accession>
<sequence>MPDAMVTARMSAQKKETGAKLLKSLGISASEAINQLYDYIIKTERLPFDLPEDSTLTTEERLAQAVKRINDIPKVSVSKEFSVLSDNEIRLARLHKKGLSHTKDGNQEYL</sequence>
<dbReference type="InterPro" id="IPR013321">
    <property type="entry name" value="Arc_rbn_hlx_hlx"/>
</dbReference>
<dbReference type="Proteomes" id="UP000051927">
    <property type="component" value="Unassembled WGS sequence"/>
</dbReference>
<dbReference type="EMBL" id="JQCP01000004">
    <property type="protein sequence ID" value="KRO01486.1"/>
    <property type="molecule type" value="Genomic_DNA"/>
</dbReference>
<evidence type="ECO:0000313" key="1">
    <source>
        <dbReference type="EMBL" id="KRO01486.1"/>
    </source>
</evidence>
<dbReference type="GeneID" id="84904845"/>
<dbReference type="Pfam" id="PF04221">
    <property type="entry name" value="RelB"/>
    <property type="match status" value="1"/>
</dbReference>
<name>A0ABR5Q0C2_9ACTN</name>
<organism evidence="1 2">
    <name type="scientific">Lancefieldella rimae</name>
    <dbReference type="NCBI Taxonomy" id="1383"/>
    <lineage>
        <taxon>Bacteria</taxon>
        <taxon>Bacillati</taxon>
        <taxon>Actinomycetota</taxon>
        <taxon>Coriobacteriia</taxon>
        <taxon>Coriobacteriales</taxon>
        <taxon>Atopobiaceae</taxon>
        <taxon>Lancefieldella</taxon>
    </lineage>
</organism>
<dbReference type="InterPro" id="IPR007337">
    <property type="entry name" value="RelB/DinJ"/>
</dbReference>